<dbReference type="AlphaFoldDB" id="Q1PZ88"/>
<dbReference type="EMBL" id="CT573072">
    <property type="protein sequence ID" value="CAJ72400.1"/>
    <property type="molecule type" value="Genomic_DNA"/>
</dbReference>
<accession>Q1PZ88</accession>
<dbReference type="EMBL" id="CP049055">
    <property type="protein sequence ID" value="QII10223.1"/>
    <property type="molecule type" value="Genomic_DNA"/>
</dbReference>
<reference evidence="1" key="1">
    <citation type="journal article" date="2006" name="Nature">
        <title>Deciphering the evolution and metabolism of an anammox bacterium from a community genome.</title>
        <authorList>
            <person name="Strous M."/>
            <person name="Pelletier E."/>
            <person name="Mangenot S."/>
            <person name="Rattei T."/>
            <person name="Lehner A."/>
            <person name="Taylor M.W."/>
            <person name="Horn M."/>
            <person name="Daims H."/>
            <person name="Bartol-Mavel D."/>
            <person name="Wincker P."/>
            <person name="Barbe V."/>
            <person name="Fonknechten N."/>
            <person name="Vallenet D."/>
            <person name="Segurens B."/>
            <person name="Schenowitz-Truong C."/>
            <person name="Medigue C."/>
            <person name="Collingro A."/>
            <person name="Snel B."/>
            <person name="Dutilh B.E."/>
            <person name="OpDenCamp H.J.M."/>
            <person name="vanDerDrift C."/>
            <person name="Cirpus I."/>
            <person name="vanDePas-Schoonen K.T."/>
            <person name="Harhangi H.R."/>
            <person name="vanNiftrik L."/>
            <person name="Schmid M."/>
            <person name="Keltjens J."/>
            <person name="vanDeVossenberg J."/>
            <person name="Kartal B."/>
            <person name="Meier H."/>
            <person name="Frishman D."/>
            <person name="Huynen M.A."/>
            <person name="Mewes H."/>
            <person name="Weissenbach J."/>
            <person name="Jetten M.S.M."/>
            <person name="Wagner M."/>
            <person name="LePaslier D."/>
        </authorList>
    </citation>
    <scope>NUCLEOTIDE SEQUENCE</scope>
</reference>
<organism evidence="1">
    <name type="scientific">Kuenenia stuttgartiensis</name>
    <dbReference type="NCBI Taxonomy" id="174633"/>
    <lineage>
        <taxon>Bacteria</taxon>
        <taxon>Pseudomonadati</taxon>
        <taxon>Planctomycetota</taxon>
        <taxon>Candidatus Brocadiia</taxon>
        <taxon>Candidatus Brocadiales</taxon>
        <taxon>Candidatus Brocadiaceae</taxon>
        <taxon>Candidatus Kuenenia</taxon>
    </lineage>
</organism>
<reference evidence="1" key="2">
    <citation type="submission" date="2006-01" db="EMBL/GenBank/DDBJ databases">
        <authorList>
            <person name="Genoscope"/>
        </authorList>
    </citation>
    <scope>NUCLEOTIDE SEQUENCE</scope>
</reference>
<proteinExistence type="predicted"/>
<sequence>MFDYISFQRSVAITPNHQHNIFCGFNSTNIKLNNSYSNFIFYTF</sequence>
<reference evidence="2 3" key="3">
    <citation type="submission" date="2020-02" db="EMBL/GenBank/DDBJ databases">
        <title>Newly sequenced genome of strain CSTR1 showed variability in Candidatus Kuenenia stuttgartiensis genomes.</title>
        <authorList>
            <person name="Ding C."/>
            <person name="Adrian L."/>
        </authorList>
    </citation>
    <scope>NUCLEOTIDE SEQUENCE [LARGE SCALE GENOMIC DNA]</scope>
    <source>
        <strain evidence="2 3">CSTR1</strain>
    </source>
</reference>
<evidence type="ECO:0000313" key="3">
    <source>
        <dbReference type="Proteomes" id="UP000501926"/>
    </source>
</evidence>
<evidence type="ECO:0000313" key="2">
    <source>
        <dbReference type="EMBL" id="QII10223.1"/>
    </source>
</evidence>
<gene>
    <name evidence="2" type="ORF">KsCSTR_08440</name>
    <name evidence="1" type="ORF">kustd1655</name>
</gene>
<name>Q1PZ88_KUEST</name>
<dbReference type="Proteomes" id="UP000501926">
    <property type="component" value="Chromosome"/>
</dbReference>
<evidence type="ECO:0000313" key="1">
    <source>
        <dbReference type="EMBL" id="CAJ72400.1"/>
    </source>
</evidence>
<protein>
    <submittedName>
        <fullName evidence="1">Uncharacterized protein</fullName>
    </submittedName>
</protein>